<feature type="domain" description="TrmE-type G" evidence="9">
    <location>
        <begin position="237"/>
        <end position="396"/>
    </location>
</feature>
<keyword evidence="6 7" id="KW-0342">GTP-binding</keyword>
<feature type="binding site" evidence="7">
    <location>
        <position position="102"/>
    </location>
    <ligand>
        <name>(6S)-5-formyl-5,6,7,8-tetrahydrofolate</name>
        <dbReference type="ChEBI" id="CHEBI:57457"/>
    </ligand>
</feature>
<dbReference type="InterPro" id="IPR005225">
    <property type="entry name" value="Small_GTP-bd"/>
</dbReference>
<dbReference type="EC" id="3.6.-.-" evidence="7"/>
<dbReference type="STRING" id="584708.Apau_0564"/>
<feature type="binding site" evidence="7">
    <location>
        <begin position="266"/>
        <end position="272"/>
    </location>
    <ligand>
        <name>GTP</name>
        <dbReference type="ChEBI" id="CHEBI:37565"/>
    </ligand>
</feature>
<dbReference type="PANTHER" id="PTHR42714:SF2">
    <property type="entry name" value="TRNA MODIFICATION GTPASE GTPBP3, MITOCHONDRIAL"/>
    <property type="match status" value="1"/>
</dbReference>
<feature type="binding site" evidence="7">
    <location>
        <position position="251"/>
    </location>
    <ligand>
        <name>Mg(2+)</name>
        <dbReference type="ChEBI" id="CHEBI:18420"/>
    </ligand>
</feature>
<feature type="binding site" evidence="7">
    <location>
        <position position="247"/>
    </location>
    <ligand>
        <name>K(+)</name>
        <dbReference type="ChEBI" id="CHEBI:29103"/>
    </ligand>
</feature>
<evidence type="ECO:0000256" key="4">
    <source>
        <dbReference type="ARBA" id="ARBA00022842"/>
    </source>
</evidence>
<dbReference type="HOGENOM" id="CLU_019624_4_1_0"/>
<evidence type="ECO:0000256" key="2">
    <source>
        <dbReference type="ARBA" id="ARBA00022694"/>
    </source>
</evidence>
<comment type="similarity">
    <text evidence="1 7 8">Belongs to the TRAFAC class TrmE-Era-EngA-EngB-Septin-like GTPase superfamily. TrmE GTPase family.</text>
</comment>
<dbReference type="PANTHER" id="PTHR42714">
    <property type="entry name" value="TRNA MODIFICATION GTPASE GTPBP3"/>
    <property type="match status" value="1"/>
</dbReference>
<dbReference type="GO" id="GO:0030488">
    <property type="term" value="P:tRNA methylation"/>
    <property type="evidence" value="ECO:0007669"/>
    <property type="project" value="TreeGrafter"/>
</dbReference>
<dbReference type="InterPro" id="IPR027368">
    <property type="entry name" value="MnmE_dom2"/>
</dbReference>
<dbReference type="InterPro" id="IPR018948">
    <property type="entry name" value="GTP-bd_TrmE_N"/>
</dbReference>
<dbReference type="InterPro" id="IPR025867">
    <property type="entry name" value="MnmE_helical"/>
</dbReference>
<keyword evidence="11" id="KW-1185">Reference proteome</keyword>
<feature type="binding site" evidence="7">
    <location>
        <position position="268"/>
    </location>
    <ligand>
        <name>K(+)</name>
        <dbReference type="ChEBI" id="CHEBI:29103"/>
    </ligand>
</feature>
<dbReference type="Proteomes" id="UP000005096">
    <property type="component" value="Chromosome"/>
</dbReference>
<dbReference type="GO" id="GO:0046872">
    <property type="term" value="F:metal ion binding"/>
    <property type="evidence" value="ECO:0007669"/>
    <property type="project" value="UniProtKB-KW"/>
</dbReference>
<keyword evidence="4 7" id="KW-0460">Magnesium</keyword>
<name>E3D0H8_9BACT</name>
<reference evidence="10 11" key="1">
    <citation type="journal article" date="2010" name="Stand. Genomic Sci.">
        <title>Non-contiguous finished genome sequence of Aminomonas paucivorans type strain (GLU-3).</title>
        <authorList>
            <person name="Pitluck S."/>
            <person name="Yasawong M."/>
            <person name="Held B."/>
            <person name="Lapidus A."/>
            <person name="Nolan M."/>
            <person name="Copeland A."/>
            <person name="Lucas S."/>
            <person name="Del Rio T.G."/>
            <person name="Tice H."/>
            <person name="Cheng J.F."/>
            <person name="Chertkov O."/>
            <person name="Goodwin L."/>
            <person name="Tapia R."/>
            <person name="Han C."/>
            <person name="Liolios K."/>
            <person name="Ivanova N."/>
            <person name="Mavromatis K."/>
            <person name="Ovchinnikova G."/>
            <person name="Pati A."/>
            <person name="Chen A."/>
            <person name="Palaniappan K."/>
            <person name="Land M."/>
            <person name="Hauser L."/>
            <person name="Chang Y.J."/>
            <person name="Jeffries C.D."/>
            <person name="Pukall R."/>
            <person name="Spring S."/>
            <person name="Rohde M."/>
            <person name="Sikorski J."/>
            <person name="Goker M."/>
            <person name="Woyke T."/>
            <person name="Bristow J."/>
            <person name="Eisen J.A."/>
            <person name="Markowitz V."/>
            <person name="Hugenholtz P."/>
            <person name="Kyrpides N.C."/>
            <person name="Klenk H.P."/>
        </authorList>
    </citation>
    <scope>NUCLEOTIDE SEQUENCE [LARGE SCALE GENOMIC DNA]</scope>
    <source>
        <strain evidence="10 11">DSM 12260</strain>
    </source>
</reference>
<feature type="binding site" evidence="7">
    <location>
        <position position="266"/>
    </location>
    <ligand>
        <name>K(+)</name>
        <dbReference type="ChEBI" id="CHEBI:29103"/>
    </ligand>
</feature>
<dbReference type="InterPro" id="IPR027266">
    <property type="entry name" value="TrmE/GcvT-like"/>
</dbReference>
<dbReference type="PaxDb" id="584708-Apau_0564"/>
<dbReference type="CDD" id="cd04164">
    <property type="entry name" value="trmE"/>
    <property type="match status" value="1"/>
</dbReference>
<dbReference type="EMBL" id="CM001022">
    <property type="protein sequence ID" value="EFQ22997.1"/>
    <property type="molecule type" value="Genomic_DNA"/>
</dbReference>
<feature type="binding site" evidence="7">
    <location>
        <position position="472"/>
    </location>
    <ligand>
        <name>(6S)-5-formyl-5,6,7,8-tetrahydrofolate</name>
        <dbReference type="ChEBI" id="CHEBI:57457"/>
    </ligand>
</feature>
<dbReference type="Gene3D" id="1.20.120.430">
    <property type="entry name" value="tRNA modification GTPase MnmE domain 2"/>
    <property type="match status" value="1"/>
</dbReference>
<feature type="binding site" evidence="7">
    <location>
        <begin position="291"/>
        <end position="294"/>
    </location>
    <ligand>
        <name>GTP</name>
        <dbReference type="ChEBI" id="CHEBI:37565"/>
    </ligand>
</feature>
<dbReference type="SUPFAM" id="SSF103025">
    <property type="entry name" value="Folate-binding domain"/>
    <property type="match status" value="1"/>
</dbReference>
<dbReference type="eggNOG" id="COG0486">
    <property type="taxonomic scope" value="Bacteria"/>
</dbReference>
<protein>
    <recommendedName>
        <fullName evidence="7">tRNA modification GTPase MnmE</fullName>
        <ecNumber evidence="7">3.6.-.-</ecNumber>
    </recommendedName>
</protein>
<evidence type="ECO:0000256" key="1">
    <source>
        <dbReference type="ARBA" id="ARBA00011043"/>
    </source>
</evidence>
<organism evidence="10 11">
    <name type="scientific">Aminomonas paucivorans DSM 12260</name>
    <dbReference type="NCBI Taxonomy" id="584708"/>
    <lineage>
        <taxon>Bacteria</taxon>
        <taxon>Thermotogati</taxon>
        <taxon>Synergistota</taxon>
        <taxon>Synergistia</taxon>
        <taxon>Synergistales</taxon>
        <taxon>Synergistaceae</taxon>
        <taxon>Aminomonas</taxon>
    </lineage>
</organism>
<evidence type="ECO:0000256" key="3">
    <source>
        <dbReference type="ARBA" id="ARBA00022741"/>
    </source>
</evidence>
<feature type="binding site" evidence="7">
    <location>
        <begin position="247"/>
        <end position="252"/>
    </location>
    <ligand>
        <name>GTP</name>
        <dbReference type="ChEBI" id="CHEBI:37565"/>
    </ligand>
</feature>
<accession>E3D0H8</accession>
<dbReference type="InterPro" id="IPR027417">
    <property type="entry name" value="P-loop_NTPase"/>
</dbReference>
<comment type="cofactor">
    <cofactor evidence="7">
        <name>K(+)</name>
        <dbReference type="ChEBI" id="CHEBI:29103"/>
    </cofactor>
    <text evidence="7">Binds 1 potassium ion per subunit.</text>
</comment>
<comment type="caution">
    <text evidence="7">Lacks conserved residue(s) required for the propagation of feature annotation.</text>
</comment>
<evidence type="ECO:0000313" key="11">
    <source>
        <dbReference type="Proteomes" id="UP000005096"/>
    </source>
</evidence>
<sequence>MTDRSFRGGDGETPAPALSSGDVIAALATPWGEGGIAVLRLSGDGCTALLDRAFRGRVPLSRTEPWRMRHGHVIDPEGEILDEVLAVRFAAPKSYTGEESGELHCHGGALPAQACLDLLLSLGARLAQPGEFTRRAFANGRLDLSQAEAVLSVIRSRSREALTAAGRALQGRTGEAFRDLLGRATDLAAHLEALLDFPEEEIPPLEEGDLRAGLRSLKGRTEDLRQRCLGGMLLREGIRVGLVGRPNVGKSSLLNALLQEARAIVTPLPGTTRDLVEAVTTHRGVPLRLVDTAGIRSSADPLEALGIQRARRTLEEADLRVWVVDAGEPLTEEDRELAASLRGKTLLVARNKTDLPEAVSEAALKALVPGCAVCSVSALEGVGLEALKDRMVEVLGGSGTLEGALSITRRQMEALDRTGEALQTAASALEASEWDAAAACLGEARSALAGLTGQDPGEDLLDRVFGEFCIGK</sequence>
<keyword evidence="5 7" id="KW-0630">Potassium</keyword>
<dbReference type="HAMAP" id="MF_00379">
    <property type="entry name" value="GTPase_MnmE"/>
    <property type="match status" value="1"/>
</dbReference>
<dbReference type="Pfam" id="PF10396">
    <property type="entry name" value="TrmE_N"/>
    <property type="match status" value="1"/>
</dbReference>
<feature type="binding site" evidence="7">
    <location>
        <position position="40"/>
    </location>
    <ligand>
        <name>(6S)-5-formyl-5,6,7,8-tetrahydrofolate</name>
        <dbReference type="ChEBI" id="CHEBI:57457"/>
    </ligand>
</feature>
<dbReference type="PROSITE" id="PS51709">
    <property type="entry name" value="G_TRME"/>
    <property type="match status" value="1"/>
</dbReference>
<keyword evidence="7" id="KW-0378">Hydrolase</keyword>
<comment type="subunit">
    <text evidence="7">Homodimer. Heterotetramer of two MnmE and two MnmG subunits.</text>
</comment>
<dbReference type="Gene3D" id="3.30.1360.120">
    <property type="entry name" value="Probable tRNA modification gtpase trme, domain 1"/>
    <property type="match status" value="1"/>
</dbReference>
<dbReference type="Gene3D" id="3.40.50.300">
    <property type="entry name" value="P-loop containing nucleotide triphosphate hydrolases"/>
    <property type="match status" value="1"/>
</dbReference>
<dbReference type="InterPro" id="IPR031168">
    <property type="entry name" value="G_TrmE"/>
</dbReference>
<dbReference type="InterPro" id="IPR004520">
    <property type="entry name" value="GTPase_MnmE"/>
</dbReference>
<dbReference type="Pfam" id="PF01926">
    <property type="entry name" value="MMR_HSR1"/>
    <property type="match status" value="1"/>
</dbReference>
<dbReference type="Pfam" id="PF12631">
    <property type="entry name" value="MnmE_helical"/>
    <property type="match status" value="1"/>
</dbReference>
<evidence type="ECO:0000256" key="8">
    <source>
        <dbReference type="RuleBase" id="RU003313"/>
    </source>
</evidence>
<keyword evidence="7" id="KW-0963">Cytoplasm</keyword>
<evidence type="ECO:0000256" key="5">
    <source>
        <dbReference type="ARBA" id="ARBA00022958"/>
    </source>
</evidence>
<dbReference type="SUPFAM" id="SSF52540">
    <property type="entry name" value="P-loop containing nucleoside triphosphate hydrolases"/>
    <property type="match status" value="1"/>
</dbReference>
<keyword evidence="2 7" id="KW-0819">tRNA processing</keyword>
<evidence type="ECO:0000256" key="6">
    <source>
        <dbReference type="ARBA" id="ARBA00023134"/>
    </source>
</evidence>
<proteinExistence type="inferred from homology"/>
<dbReference type="NCBIfam" id="TIGR00231">
    <property type="entry name" value="small_GTP"/>
    <property type="match status" value="1"/>
</dbReference>
<feature type="binding site" evidence="7">
    <location>
        <position position="272"/>
    </location>
    <ligand>
        <name>Mg(2+)</name>
        <dbReference type="ChEBI" id="CHEBI:18420"/>
    </ligand>
</feature>
<dbReference type="PRINTS" id="PR00326">
    <property type="entry name" value="GTP1OBG"/>
</dbReference>
<evidence type="ECO:0000313" key="10">
    <source>
        <dbReference type="EMBL" id="EFQ22997.1"/>
    </source>
</evidence>
<dbReference type="NCBIfam" id="TIGR00450">
    <property type="entry name" value="mnmE_trmE_thdF"/>
    <property type="match status" value="1"/>
</dbReference>
<evidence type="ECO:0000256" key="7">
    <source>
        <dbReference type="HAMAP-Rule" id="MF_00379"/>
    </source>
</evidence>
<feature type="binding site" evidence="7">
    <location>
        <position position="141"/>
    </location>
    <ligand>
        <name>(6S)-5-formyl-5,6,7,8-tetrahydrofolate</name>
        <dbReference type="ChEBI" id="CHEBI:57457"/>
    </ligand>
</feature>
<dbReference type="CDD" id="cd14858">
    <property type="entry name" value="TrmE_N"/>
    <property type="match status" value="1"/>
</dbReference>
<dbReference type="GO" id="GO:0005525">
    <property type="term" value="F:GTP binding"/>
    <property type="evidence" value="ECO:0007669"/>
    <property type="project" value="UniProtKB-UniRule"/>
</dbReference>
<gene>
    <name evidence="7" type="primary">mnmE</name>
    <name evidence="7" type="synonym">trmE</name>
    <name evidence="10" type="ORF">Apau_0564</name>
</gene>
<dbReference type="SUPFAM" id="SSF116878">
    <property type="entry name" value="TrmE connector domain"/>
    <property type="match status" value="1"/>
</dbReference>
<comment type="function">
    <text evidence="7">Exhibits a very high intrinsic GTPase hydrolysis rate. Involved in the addition of a carboxymethylaminomethyl (cmnm) group at the wobble position (U34) of certain tRNAs, forming tRNA-cmnm(5)s(2)U34.</text>
</comment>
<dbReference type="InterPro" id="IPR006073">
    <property type="entry name" value="GTP-bd"/>
</dbReference>
<evidence type="ECO:0000259" key="9">
    <source>
        <dbReference type="PROSITE" id="PS51709"/>
    </source>
</evidence>
<keyword evidence="7" id="KW-0479">Metal-binding</keyword>
<dbReference type="AlphaFoldDB" id="E3D0H8"/>
<dbReference type="GO" id="GO:0002098">
    <property type="term" value="P:tRNA wobble uridine modification"/>
    <property type="evidence" value="ECO:0007669"/>
    <property type="project" value="TreeGrafter"/>
</dbReference>
<dbReference type="GO" id="GO:0003924">
    <property type="term" value="F:GTPase activity"/>
    <property type="evidence" value="ECO:0007669"/>
    <property type="project" value="UniProtKB-UniRule"/>
</dbReference>
<dbReference type="RefSeq" id="WP_006300151.1">
    <property type="nucleotide sequence ID" value="NZ_CM001022.1"/>
</dbReference>
<keyword evidence="3 7" id="KW-0547">Nucleotide-binding</keyword>
<comment type="subcellular location">
    <subcellularLocation>
        <location evidence="7">Cytoplasm</location>
    </subcellularLocation>
</comment>
<dbReference type="GO" id="GO:0005829">
    <property type="term" value="C:cytosol"/>
    <property type="evidence" value="ECO:0007669"/>
    <property type="project" value="TreeGrafter"/>
</dbReference>
<feature type="binding site" evidence="7">
    <location>
        <position position="271"/>
    </location>
    <ligand>
        <name>K(+)</name>
        <dbReference type="ChEBI" id="CHEBI:29103"/>
    </ligand>
</feature>